<dbReference type="RefSeq" id="WP_343878333.1">
    <property type="nucleotide sequence ID" value="NZ_BAAAIJ010000013.1"/>
</dbReference>
<evidence type="ECO:0000256" key="1">
    <source>
        <dbReference type="ARBA" id="ARBA00004651"/>
    </source>
</evidence>
<feature type="transmembrane region" description="Helical" evidence="8">
    <location>
        <begin position="604"/>
        <end position="630"/>
    </location>
</feature>
<feature type="transmembrane region" description="Helical" evidence="8">
    <location>
        <begin position="376"/>
        <end position="397"/>
    </location>
</feature>
<feature type="transmembrane region" description="Helical" evidence="8">
    <location>
        <begin position="676"/>
        <end position="693"/>
    </location>
</feature>
<accession>A0ABW4Q820</accession>
<name>A0ABW4Q820_9MICC</name>
<evidence type="ECO:0000313" key="9">
    <source>
        <dbReference type="EMBL" id="MFD1846840.1"/>
    </source>
</evidence>
<keyword evidence="7 8" id="KW-0472">Membrane</keyword>
<feature type="transmembrane region" description="Helical" evidence="8">
    <location>
        <begin position="24"/>
        <end position="45"/>
    </location>
</feature>
<evidence type="ECO:0000256" key="4">
    <source>
        <dbReference type="ARBA" id="ARBA00022475"/>
    </source>
</evidence>
<evidence type="ECO:0000256" key="7">
    <source>
        <dbReference type="ARBA" id="ARBA00023136"/>
    </source>
</evidence>
<feature type="transmembrane region" description="Helical" evidence="8">
    <location>
        <begin position="645"/>
        <end position="664"/>
    </location>
</feature>
<dbReference type="Gene3D" id="1.10.3470.10">
    <property type="entry name" value="ABC transporter involved in vitamin B12 uptake, BtuC"/>
    <property type="match status" value="2"/>
</dbReference>
<sequence>MPQTTLTHRTPATPRVPERTRPRVSLLAVVAALMGAVLVLSVIHLGQGTAAVTLSDLWQLITGGATDQATAVVTASRVPRLAAGILVGVALGVAGAVMQSVSRNILASPDTLAVNAGAHLAVVAVAAFGLPLPLFGAVGVAFAGGLAAAALVLLLSGMGAAGTVRLVLAGSAIALAFSALTTTLLLLFAQETRGLYAWQAGSLGQSGIDKFLLLGPLAGVVILILLLTSRSLDLLTLGDDQASMLGVNVRRTQVIAIALTVLLAATAVTMAGPIGFIGLAAPALVRLAAAAVPGLHKHAAMIPVSALTGVVLVLGADVVLRALVGAQTAVEVPTGVVTTLFGAVFLVLLAQRLRTAGPVREPRRISMARPLSRGRVVLTILVIAILTVVTTLAGVLLGDTKLLLGDLVNWATGQAGPIVSNVMDTRLPRVGAALLAGASLALAGTTVQAVTRNPLAEPAILGVSGGAGLGAIAVITFVPLGGFWLISAGAGLGAAVTAAVVFGLALRGGLQTDRLILIGFGVSAAATAGITLLIVLTDPWNEAKALTWLSGSTYGRSLQHLVPMVVALLLTAPIIANAHRTHDLLALDDDTPRLLGIPVPKARAILIVCVVVLTGSAVAGIGVIGFVGLVAPHAARALIGHRHKLALPTAMLLGALLVCLADLLGRTVIAPSQLPAGLLTAILGAPYFIYLLYRSRRNT</sequence>
<evidence type="ECO:0000313" key="10">
    <source>
        <dbReference type="Proteomes" id="UP001597307"/>
    </source>
</evidence>
<dbReference type="Proteomes" id="UP001597307">
    <property type="component" value="Unassembled WGS sequence"/>
</dbReference>
<dbReference type="InterPro" id="IPR000522">
    <property type="entry name" value="ABC_transptr_permease_BtuC"/>
</dbReference>
<feature type="transmembrane region" description="Helical" evidence="8">
    <location>
        <begin position="136"/>
        <end position="155"/>
    </location>
</feature>
<feature type="transmembrane region" description="Helical" evidence="8">
    <location>
        <begin position="167"/>
        <end position="190"/>
    </location>
</feature>
<comment type="similarity">
    <text evidence="2">Belongs to the binding-protein-dependent transport system permease family. FecCD subfamily.</text>
</comment>
<dbReference type="SUPFAM" id="SSF81345">
    <property type="entry name" value="ABC transporter involved in vitamin B12 uptake, BtuC"/>
    <property type="match status" value="2"/>
</dbReference>
<dbReference type="CDD" id="cd06550">
    <property type="entry name" value="TM_ABC_iron-siderophores_like"/>
    <property type="match status" value="2"/>
</dbReference>
<protein>
    <submittedName>
        <fullName evidence="9">Iron ABC transporter permease</fullName>
    </submittedName>
</protein>
<dbReference type="PANTHER" id="PTHR30472">
    <property type="entry name" value="FERRIC ENTEROBACTIN TRANSPORT SYSTEM PERMEASE PROTEIN"/>
    <property type="match status" value="1"/>
</dbReference>
<keyword evidence="5 8" id="KW-0812">Transmembrane</keyword>
<dbReference type="Pfam" id="PF01032">
    <property type="entry name" value="FecCD"/>
    <property type="match status" value="2"/>
</dbReference>
<organism evidence="9 10">
    <name type="scientific">Arthrobacter flavus</name>
    <dbReference type="NCBI Taxonomy" id="95172"/>
    <lineage>
        <taxon>Bacteria</taxon>
        <taxon>Bacillati</taxon>
        <taxon>Actinomycetota</taxon>
        <taxon>Actinomycetes</taxon>
        <taxon>Micrococcales</taxon>
        <taxon>Micrococcaceae</taxon>
        <taxon>Arthrobacter</taxon>
    </lineage>
</organism>
<feature type="transmembrane region" description="Helical" evidence="8">
    <location>
        <begin position="430"/>
        <end position="447"/>
    </location>
</feature>
<keyword evidence="4" id="KW-1003">Cell membrane</keyword>
<dbReference type="EMBL" id="JBHUGA010000030">
    <property type="protein sequence ID" value="MFD1846840.1"/>
    <property type="molecule type" value="Genomic_DNA"/>
</dbReference>
<feature type="transmembrane region" description="Helical" evidence="8">
    <location>
        <begin position="112"/>
        <end position="130"/>
    </location>
</feature>
<feature type="transmembrane region" description="Helical" evidence="8">
    <location>
        <begin position="336"/>
        <end position="355"/>
    </location>
</feature>
<evidence type="ECO:0000256" key="8">
    <source>
        <dbReference type="SAM" id="Phobius"/>
    </source>
</evidence>
<comment type="caution">
    <text evidence="9">The sequence shown here is derived from an EMBL/GenBank/DDBJ whole genome shotgun (WGS) entry which is preliminary data.</text>
</comment>
<evidence type="ECO:0000256" key="6">
    <source>
        <dbReference type="ARBA" id="ARBA00022989"/>
    </source>
</evidence>
<dbReference type="NCBIfam" id="NF007867">
    <property type="entry name" value="PRK10577.1-3"/>
    <property type="match status" value="1"/>
</dbReference>
<keyword evidence="6 8" id="KW-1133">Transmembrane helix</keyword>
<proteinExistence type="inferred from homology"/>
<feature type="transmembrane region" description="Helical" evidence="8">
    <location>
        <begin position="249"/>
        <end position="268"/>
    </location>
</feature>
<feature type="transmembrane region" description="Helical" evidence="8">
    <location>
        <begin position="515"/>
        <end position="537"/>
    </location>
</feature>
<gene>
    <name evidence="9" type="ORF">ACFSFX_09545</name>
</gene>
<feature type="transmembrane region" description="Helical" evidence="8">
    <location>
        <begin position="81"/>
        <end position="100"/>
    </location>
</feature>
<feature type="transmembrane region" description="Helical" evidence="8">
    <location>
        <begin position="484"/>
        <end position="506"/>
    </location>
</feature>
<keyword evidence="10" id="KW-1185">Reference proteome</keyword>
<dbReference type="InterPro" id="IPR037294">
    <property type="entry name" value="ABC_BtuC-like"/>
</dbReference>
<reference evidence="10" key="1">
    <citation type="journal article" date="2019" name="Int. J. Syst. Evol. Microbiol.">
        <title>The Global Catalogue of Microorganisms (GCM) 10K type strain sequencing project: providing services to taxonomists for standard genome sequencing and annotation.</title>
        <authorList>
            <consortium name="The Broad Institute Genomics Platform"/>
            <consortium name="The Broad Institute Genome Sequencing Center for Infectious Disease"/>
            <person name="Wu L."/>
            <person name="Ma J."/>
        </authorList>
    </citation>
    <scope>NUCLEOTIDE SEQUENCE [LARGE SCALE GENOMIC DNA]</scope>
    <source>
        <strain evidence="10">JCM 11496</strain>
    </source>
</reference>
<comment type="subcellular location">
    <subcellularLocation>
        <location evidence="1">Cell membrane</location>
        <topology evidence="1">Multi-pass membrane protein</topology>
    </subcellularLocation>
</comment>
<evidence type="ECO:0000256" key="5">
    <source>
        <dbReference type="ARBA" id="ARBA00022692"/>
    </source>
</evidence>
<feature type="transmembrane region" description="Helical" evidence="8">
    <location>
        <begin position="459"/>
        <end position="478"/>
    </location>
</feature>
<evidence type="ECO:0000256" key="2">
    <source>
        <dbReference type="ARBA" id="ARBA00007935"/>
    </source>
</evidence>
<evidence type="ECO:0000256" key="3">
    <source>
        <dbReference type="ARBA" id="ARBA00022448"/>
    </source>
</evidence>
<feature type="transmembrane region" description="Helical" evidence="8">
    <location>
        <begin position="210"/>
        <end position="228"/>
    </location>
</feature>
<keyword evidence="3" id="KW-0813">Transport</keyword>
<dbReference type="PANTHER" id="PTHR30472:SF37">
    <property type="entry name" value="FE(3+) DICITRATE TRANSPORT SYSTEM PERMEASE PROTEIN FECD-RELATED"/>
    <property type="match status" value="1"/>
</dbReference>